<dbReference type="EMBL" id="JABFAC010000001">
    <property type="protein sequence ID" value="MBA0605481.1"/>
    <property type="molecule type" value="Genomic_DNA"/>
</dbReference>
<reference evidence="1 2" key="1">
    <citation type="journal article" date="2019" name="Genome Biol. Evol.">
        <title>Insights into the evolution of the New World diploid cottons (Gossypium, subgenus Houzingenia) based on genome sequencing.</title>
        <authorList>
            <person name="Grover C.E."/>
            <person name="Arick M.A. 2nd"/>
            <person name="Thrash A."/>
            <person name="Conover J.L."/>
            <person name="Sanders W.S."/>
            <person name="Peterson D.G."/>
            <person name="Frelichowski J.E."/>
            <person name="Scheffler J.A."/>
            <person name="Scheffler B.E."/>
            <person name="Wendel J.F."/>
        </authorList>
    </citation>
    <scope>NUCLEOTIDE SEQUENCE [LARGE SCALE GENOMIC DNA]</scope>
    <source>
        <strain evidence="1">27</strain>
        <tissue evidence="1">Leaf</tissue>
    </source>
</reference>
<accession>A0A7J8QV82</accession>
<keyword evidence="2" id="KW-1185">Reference proteome</keyword>
<dbReference type="Proteomes" id="UP000593561">
    <property type="component" value="Unassembled WGS sequence"/>
</dbReference>
<evidence type="ECO:0000313" key="2">
    <source>
        <dbReference type="Proteomes" id="UP000593561"/>
    </source>
</evidence>
<name>A0A7J8QV82_GOSDV</name>
<sequence>MRWISKKFLRERHGFLTTTYYYFTGSSPVKILYLFL</sequence>
<organism evidence="1 2">
    <name type="scientific">Gossypium davidsonii</name>
    <name type="common">Davidson's cotton</name>
    <name type="synonym">Gossypium klotzschianum subsp. davidsonii</name>
    <dbReference type="NCBI Taxonomy" id="34287"/>
    <lineage>
        <taxon>Eukaryota</taxon>
        <taxon>Viridiplantae</taxon>
        <taxon>Streptophyta</taxon>
        <taxon>Embryophyta</taxon>
        <taxon>Tracheophyta</taxon>
        <taxon>Spermatophyta</taxon>
        <taxon>Magnoliopsida</taxon>
        <taxon>eudicotyledons</taxon>
        <taxon>Gunneridae</taxon>
        <taxon>Pentapetalae</taxon>
        <taxon>rosids</taxon>
        <taxon>malvids</taxon>
        <taxon>Malvales</taxon>
        <taxon>Malvaceae</taxon>
        <taxon>Malvoideae</taxon>
        <taxon>Gossypium</taxon>
    </lineage>
</organism>
<dbReference type="AlphaFoldDB" id="A0A7J8QV82"/>
<proteinExistence type="predicted"/>
<protein>
    <submittedName>
        <fullName evidence="1">Uncharacterized protein</fullName>
    </submittedName>
</protein>
<evidence type="ECO:0000313" key="1">
    <source>
        <dbReference type="EMBL" id="MBA0605481.1"/>
    </source>
</evidence>
<gene>
    <name evidence="1" type="ORF">Godav_018051</name>
</gene>
<comment type="caution">
    <text evidence="1">The sequence shown here is derived from an EMBL/GenBank/DDBJ whole genome shotgun (WGS) entry which is preliminary data.</text>
</comment>